<keyword evidence="8 12" id="KW-0472">Membrane</keyword>
<keyword evidence="5 12" id="KW-1133">Transmembrane helix</keyword>
<feature type="transmembrane region" description="Helical" evidence="12">
    <location>
        <begin position="34"/>
        <end position="52"/>
    </location>
</feature>
<evidence type="ECO:0000256" key="10">
    <source>
        <dbReference type="ARBA" id="ARBA00023303"/>
    </source>
</evidence>
<dbReference type="OrthoDB" id="6157104at2759"/>
<dbReference type="InterPro" id="IPR001873">
    <property type="entry name" value="ENaC"/>
</dbReference>
<dbReference type="EMBL" id="REGN01014154">
    <property type="protein sequence ID" value="RMZ92978.1"/>
    <property type="molecule type" value="Genomic_DNA"/>
</dbReference>
<gene>
    <name evidence="13" type="ORF">BpHYR1_028714</name>
</gene>
<dbReference type="Proteomes" id="UP000276133">
    <property type="component" value="Unassembled WGS sequence"/>
</dbReference>
<evidence type="ECO:0000256" key="4">
    <source>
        <dbReference type="ARBA" id="ARBA00022692"/>
    </source>
</evidence>
<keyword evidence="4 11" id="KW-0812">Transmembrane</keyword>
<dbReference type="PRINTS" id="PR01078">
    <property type="entry name" value="AMINACHANNEL"/>
</dbReference>
<comment type="caution">
    <text evidence="13">The sequence shown here is derived from an EMBL/GenBank/DDBJ whole genome shotgun (WGS) entry which is preliminary data.</text>
</comment>
<evidence type="ECO:0000256" key="6">
    <source>
        <dbReference type="ARBA" id="ARBA00023053"/>
    </source>
</evidence>
<feature type="transmembrane region" description="Helical" evidence="12">
    <location>
        <begin position="409"/>
        <end position="433"/>
    </location>
</feature>
<evidence type="ECO:0000256" key="5">
    <source>
        <dbReference type="ARBA" id="ARBA00022989"/>
    </source>
</evidence>
<dbReference type="AlphaFoldDB" id="A0A3M7P1L2"/>
<dbReference type="GO" id="GO:0005886">
    <property type="term" value="C:plasma membrane"/>
    <property type="evidence" value="ECO:0007669"/>
    <property type="project" value="TreeGrafter"/>
</dbReference>
<name>A0A3M7P1L2_BRAPC</name>
<keyword evidence="6" id="KW-0915">Sodium</keyword>
<evidence type="ECO:0000256" key="8">
    <source>
        <dbReference type="ARBA" id="ARBA00023136"/>
    </source>
</evidence>
<sequence length="449" mass="50880">MLSNVKPVVLDVILSSTCHGIPNIFKSTKSALKFLWIFCSILSTAGCCLLVFQNIAKYLKYEVTTKIRVKNDYIATFPAITICNINFFTTEKATELLPFCSEILTPSSLDDYDFQIKFRNCLEKHGLMEQNKSIYGDSKKKLINGSWFKNELLNLKEFVYFYHSEYGNCYTFNSGVLQNGSHVDLKKMARSRRTDGLILILNFEIDKGLLEYPSELGGIIFIHNQESSPYSVTGVLIGTKSTANIGLKRTFAKSEPKPYSECDGNTKNPESHESELYKLILAKNGYYTQAFCIEQCYQKKLSQTCNCTEFMIPSVFDKEPCDLYGKCYQHIMGNFFTFENINKECIDLCPLECEKQTFDQTISAQTLNGTDHYSVVYIYYDSLASTVVEESPTTTPADLISSIGGVAGLFLGMSLLSLVEIIEVVFRLIFILFDRQIFTQRNSSVLNTI</sequence>
<keyword evidence="7 11" id="KW-0406">Ion transport</keyword>
<evidence type="ECO:0000256" key="1">
    <source>
        <dbReference type="ARBA" id="ARBA00004141"/>
    </source>
</evidence>
<evidence type="ECO:0000313" key="13">
    <source>
        <dbReference type="EMBL" id="RMZ92978.1"/>
    </source>
</evidence>
<accession>A0A3M7P1L2</accession>
<keyword evidence="2 11" id="KW-0813">Transport</keyword>
<dbReference type="PANTHER" id="PTHR11690">
    <property type="entry name" value="AMILORIDE-SENSITIVE SODIUM CHANNEL-RELATED"/>
    <property type="match status" value="1"/>
</dbReference>
<keyword evidence="3 11" id="KW-0894">Sodium channel</keyword>
<keyword evidence="14" id="KW-1185">Reference proteome</keyword>
<evidence type="ECO:0000313" key="14">
    <source>
        <dbReference type="Proteomes" id="UP000276133"/>
    </source>
</evidence>
<comment type="similarity">
    <text evidence="11">Belongs to the amiloride-sensitive sodium channel (TC 1.A.6) family.</text>
</comment>
<keyword evidence="9 11" id="KW-0739">Sodium transport</keyword>
<evidence type="ECO:0000256" key="11">
    <source>
        <dbReference type="RuleBase" id="RU000679"/>
    </source>
</evidence>
<evidence type="ECO:0000256" key="3">
    <source>
        <dbReference type="ARBA" id="ARBA00022461"/>
    </source>
</evidence>
<dbReference type="Gene3D" id="1.10.287.820">
    <property type="entry name" value="Acid-sensing ion channel domain"/>
    <property type="match status" value="1"/>
</dbReference>
<proteinExistence type="inferred from homology"/>
<dbReference type="Gene3D" id="1.10.287.770">
    <property type="entry name" value="YojJ-like"/>
    <property type="match status" value="1"/>
</dbReference>
<evidence type="ECO:0000256" key="9">
    <source>
        <dbReference type="ARBA" id="ARBA00023201"/>
    </source>
</evidence>
<protein>
    <submittedName>
        <fullName evidence="13">Acid-sensing ion channel 5</fullName>
    </submittedName>
</protein>
<evidence type="ECO:0000256" key="2">
    <source>
        <dbReference type="ARBA" id="ARBA00022448"/>
    </source>
</evidence>
<dbReference type="GO" id="GO:0015280">
    <property type="term" value="F:ligand-gated sodium channel activity"/>
    <property type="evidence" value="ECO:0007669"/>
    <property type="project" value="TreeGrafter"/>
</dbReference>
<organism evidence="13 14">
    <name type="scientific">Brachionus plicatilis</name>
    <name type="common">Marine rotifer</name>
    <name type="synonym">Brachionus muelleri</name>
    <dbReference type="NCBI Taxonomy" id="10195"/>
    <lineage>
        <taxon>Eukaryota</taxon>
        <taxon>Metazoa</taxon>
        <taxon>Spiralia</taxon>
        <taxon>Gnathifera</taxon>
        <taxon>Rotifera</taxon>
        <taxon>Eurotatoria</taxon>
        <taxon>Monogononta</taxon>
        <taxon>Pseudotrocha</taxon>
        <taxon>Ploima</taxon>
        <taxon>Brachionidae</taxon>
        <taxon>Brachionus</taxon>
    </lineage>
</organism>
<reference evidence="13 14" key="1">
    <citation type="journal article" date="2018" name="Sci. Rep.">
        <title>Genomic signatures of local adaptation to the degree of environmental predictability in rotifers.</title>
        <authorList>
            <person name="Franch-Gras L."/>
            <person name="Hahn C."/>
            <person name="Garcia-Roger E.M."/>
            <person name="Carmona M.J."/>
            <person name="Serra M."/>
            <person name="Gomez A."/>
        </authorList>
    </citation>
    <scope>NUCLEOTIDE SEQUENCE [LARGE SCALE GENOMIC DNA]</scope>
    <source>
        <strain evidence="13">HYR1</strain>
    </source>
</reference>
<evidence type="ECO:0000256" key="12">
    <source>
        <dbReference type="SAM" id="Phobius"/>
    </source>
</evidence>
<comment type="subcellular location">
    <subcellularLocation>
        <location evidence="1">Membrane</location>
        <topology evidence="1">Multi-pass membrane protein</topology>
    </subcellularLocation>
</comment>
<dbReference type="Pfam" id="PF00858">
    <property type="entry name" value="ASC"/>
    <property type="match status" value="1"/>
</dbReference>
<keyword evidence="10 11" id="KW-0407">Ion channel</keyword>
<evidence type="ECO:0000256" key="7">
    <source>
        <dbReference type="ARBA" id="ARBA00023065"/>
    </source>
</evidence>